<evidence type="ECO:0000256" key="1">
    <source>
        <dbReference type="SAM" id="Coils"/>
    </source>
</evidence>
<dbReference type="Gene3D" id="3.30.160.250">
    <property type="match status" value="1"/>
</dbReference>
<gene>
    <name evidence="2" type="ORF">N44_02100</name>
</gene>
<accession>A0A0A1VVD6</accession>
<dbReference type="SUPFAM" id="SSF143100">
    <property type="entry name" value="TTHA1013/TTHA0281-like"/>
    <property type="match status" value="1"/>
</dbReference>
<proteinExistence type="predicted"/>
<evidence type="ECO:0000313" key="2">
    <source>
        <dbReference type="EMBL" id="GAL93413.1"/>
    </source>
</evidence>
<dbReference type="Proteomes" id="UP000030321">
    <property type="component" value="Unassembled WGS sequence"/>
</dbReference>
<dbReference type="AlphaFoldDB" id="A0A0A1VVD6"/>
<protein>
    <recommendedName>
        <fullName evidence="4">HicB-like antitoxin of toxin-antitoxin system domain-containing protein</fullName>
    </recommendedName>
</protein>
<dbReference type="EMBL" id="BBPA01000039">
    <property type="protein sequence ID" value="GAL93413.1"/>
    <property type="molecule type" value="Genomic_DNA"/>
</dbReference>
<sequence>MPGANTQGETLEETRSNLEEAIELVLEANRILAEEQLQGQEVIRESVTFWSA</sequence>
<organism evidence="2 3">
    <name type="scientific">Microcystis aeruginosa NIES-44</name>
    <dbReference type="NCBI Taxonomy" id="449439"/>
    <lineage>
        <taxon>Bacteria</taxon>
        <taxon>Bacillati</taxon>
        <taxon>Cyanobacteriota</taxon>
        <taxon>Cyanophyceae</taxon>
        <taxon>Oscillatoriophycideae</taxon>
        <taxon>Chroococcales</taxon>
        <taxon>Microcystaceae</taxon>
        <taxon>Microcystis</taxon>
    </lineage>
</organism>
<name>A0A0A1VVD6_MICAE</name>
<dbReference type="RefSeq" id="WP_238567808.1">
    <property type="nucleotide sequence ID" value="NZ_BBPA01000039.1"/>
</dbReference>
<feature type="coiled-coil region" evidence="1">
    <location>
        <begin position="11"/>
        <end position="38"/>
    </location>
</feature>
<reference evidence="3" key="1">
    <citation type="journal article" date="2015" name="Genome">
        <title>Whole Genome Sequence of the Non-Microcystin-Producing Microcystis aeruginosa Strain NIES-44.</title>
        <authorList>
            <person name="Okano K."/>
            <person name="Miyata N."/>
            <person name="Ozaki Y."/>
        </authorList>
    </citation>
    <scope>NUCLEOTIDE SEQUENCE [LARGE SCALE GENOMIC DNA]</scope>
    <source>
        <strain evidence="3">NIES-44</strain>
    </source>
</reference>
<keyword evidence="1" id="KW-0175">Coiled coil</keyword>
<evidence type="ECO:0000313" key="3">
    <source>
        <dbReference type="Proteomes" id="UP000030321"/>
    </source>
</evidence>
<comment type="caution">
    <text evidence="2">The sequence shown here is derived from an EMBL/GenBank/DDBJ whole genome shotgun (WGS) entry which is preliminary data.</text>
</comment>
<evidence type="ECO:0008006" key="4">
    <source>
        <dbReference type="Google" id="ProtNLM"/>
    </source>
</evidence>
<dbReference type="InterPro" id="IPR035069">
    <property type="entry name" value="TTHA1013/TTHA0281-like"/>
</dbReference>